<dbReference type="InterPro" id="IPR015507">
    <property type="entry name" value="rRNA-MeTfrase_E"/>
</dbReference>
<dbReference type="GO" id="GO:0005730">
    <property type="term" value="C:nucleolus"/>
    <property type="evidence" value="ECO:0007669"/>
    <property type="project" value="UniProtKB-SubCell"/>
</dbReference>
<dbReference type="GO" id="GO:0016435">
    <property type="term" value="F:rRNA (guanine) methyltransferase activity"/>
    <property type="evidence" value="ECO:0007669"/>
    <property type="project" value="TreeGrafter"/>
</dbReference>
<keyword evidence="7 8" id="KW-0539">Nucleus</keyword>
<protein>
    <recommendedName>
        <fullName evidence="8">Putative rRNA methyltransferase</fullName>
        <ecNumber evidence="8">2.1.1.-</ecNumber>
    </recommendedName>
    <alternativeName>
        <fullName evidence="8">2'-O-ribose RNA methyltransferase SPB1 homolog</fullName>
    </alternativeName>
</protein>
<feature type="domain" description="Ribosomal RNA methyltransferase SPB1-like C-terminal" evidence="11">
    <location>
        <begin position="667"/>
        <end position="857"/>
    </location>
</feature>
<evidence type="ECO:0000256" key="6">
    <source>
        <dbReference type="ARBA" id="ARBA00022691"/>
    </source>
</evidence>
<evidence type="ECO:0000313" key="13">
    <source>
        <dbReference type="EMBL" id="WZN66294.1"/>
    </source>
</evidence>
<feature type="binding site" evidence="8">
    <location>
        <position position="57"/>
    </location>
    <ligand>
        <name>S-adenosyl-L-methionine</name>
        <dbReference type="ChEBI" id="CHEBI:59789"/>
    </ligand>
</feature>
<feature type="region of interest" description="Disordered" evidence="9">
    <location>
        <begin position="348"/>
        <end position="422"/>
    </location>
</feature>
<feature type="compositionally biased region" description="Basic residues" evidence="9">
    <location>
        <begin position="399"/>
        <end position="411"/>
    </location>
</feature>
<evidence type="ECO:0000256" key="5">
    <source>
        <dbReference type="ARBA" id="ARBA00022679"/>
    </source>
</evidence>
<gene>
    <name evidence="13" type="ORF">HKI87_15g78590</name>
</gene>
<keyword evidence="2 8" id="KW-0690">Ribosome biogenesis</keyword>
<evidence type="ECO:0000256" key="9">
    <source>
        <dbReference type="SAM" id="MobiDB-lite"/>
    </source>
</evidence>
<feature type="domain" description="Ribosomal RNA methyltransferase FtsJ" evidence="10">
    <location>
        <begin position="23"/>
        <end position="199"/>
    </location>
</feature>
<evidence type="ECO:0000259" key="10">
    <source>
        <dbReference type="Pfam" id="PF01728"/>
    </source>
</evidence>
<dbReference type="PANTHER" id="PTHR10920:SF13">
    <property type="entry name" value="PRE-RRNA 2'-O-RIBOSE RNA METHYLTRANSFERASE FTSJ3"/>
    <property type="match status" value="1"/>
</dbReference>
<comment type="similarity">
    <text evidence="8">Belongs to the class I-like SAM-binding methyltransferase superfamily. RNA methyltransferase RlmE family. SPB1 subfamily.</text>
</comment>
<feature type="compositionally biased region" description="Basic and acidic residues" evidence="9">
    <location>
        <begin position="470"/>
        <end position="498"/>
    </location>
</feature>
<sequence length="870" mass="97734">MGKKSKGNQRLDKFYYLAKEQGYRSRAAFKLIQLDRKYGFLQKARSCLDLCAAPGGWLQVAQRHMPMNSLIVGVDLDPIKAIRGCITHQADITTERCRQILRKEAKGGCYDIVIHDGAPNVGGNWASEAHMQNVLVLESLKLACEFLPPNGWFVTKVFRSVDYHSLLYAFNQLFRQVEATKPMASRYQSAEIFVVCGGFKAPGKVDPRLLDPKHLFNDTSAEPLAQVDVLDPRNDKKKRQRQGYEDGISTTYAEKSAAEFLMTDKPVELLGRTTSLTFGEPGARAEASASAAGIDSSELADVARRVAAHAATTEEIRHLCKDLPVLGRSDFKHLLKWRQGVRKQLERDGVVEPKAKAGEAAAGREEQAGEGQGEGEGEEAKILGEMREVRKRMEARDKRDRRKAKKLKQQNKLRIAMSHNDEVDGIQSEQDLFHFHRDHLKAAKGLNDAAAPGEQLMELVEGDTSDDSDAEGREDARRRREERAAREDDERTAEEQKDRYFELQDKYFELLYKHYKGLKQETKFTKKRSRLNDLTELDMEEFEGEVAERARAAGEAKAKEDEEDEDEDAAKQDSLAAKWFSQDVFGDVDMGTGKEGQKGAAEEASETETSSSESDDEDDAAYIESLKRGASRKGKGPEDDGGEGDDFEIVRRGEGLPSSGARGGGEDDDDSDWSDDSIDSDDTEALAHDMVLKKMFLRSKSKRALVDASYSKYAFHDDGLPVWFEQDEKRHLRPSVEDLIPEGELGEARDQLKAIDSRTIKKVAEAKARKKRKLFKRMETARAKANQIANSEDISARGKVREIAKLYAQAKDLRRKPGGGKGKNPNNASLQQRERRTGKPLDRRMFADKRQVNAKQKKKDAKKAKRKGRR</sequence>
<dbReference type="GO" id="GO:0000466">
    <property type="term" value="P:maturation of 5.8S rRNA from tricistronic rRNA transcript (SSU-rRNA, 5.8S rRNA, LSU-rRNA)"/>
    <property type="evidence" value="ECO:0007669"/>
    <property type="project" value="TreeGrafter"/>
</dbReference>
<dbReference type="PANTHER" id="PTHR10920">
    <property type="entry name" value="RIBOSOMAL RNA METHYLTRANSFERASE"/>
    <property type="match status" value="1"/>
</dbReference>
<dbReference type="InterPro" id="IPR002877">
    <property type="entry name" value="RNA_MeTrfase_FtsJ_dom"/>
</dbReference>
<feature type="compositionally biased region" description="Basic and acidic residues" evidence="9">
    <location>
        <begin position="546"/>
        <end position="560"/>
    </location>
</feature>
<dbReference type="HAMAP" id="MF_01547">
    <property type="entry name" value="RNA_methyltr_E"/>
    <property type="match status" value="1"/>
</dbReference>
<keyword evidence="3 8" id="KW-0698">rRNA processing</keyword>
<feature type="binding site" evidence="8">
    <location>
        <position position="116"/>
    </location>
    <ligand>
        <name>S-adenosyl-L-methionine</name>
        <dbReference type="ChEBI" id="CHEBI:59789"/>
    </ligand>
</feature>
<evidence type="ECO:0000256" key="4">
    <source>
        <dbReference type="ARBA" id="ARBA00022603"/>
    </source>
</evidence>
<dbReference type="InterPro" id="IPR029063">
    <property type="entry name" value="SAM-dependent_MTases_sf"/>
</dbReference>
<feature type="binding site" evidence="8">
    <location>
        <position position="75"/>
    </location>
    <ligand>
        <name>S-adenosyl-L-methionine</name>
        <dbReference type="ChEBI" id="CHEBI:59789"/>
    </ligand>
</feature>
<feature type="compositionally biased region" description="Basic and acidic residues" evidence="9">
    <location>
        <begin position="378"/>
        <end position="398"/>
    </location>
</feature>
<evidence type="ECO:0000259" key="12">
    <source>
        <dbReference type="Pfam" id="PF11861"/>
    </source>
</evidence>
<keyword evidence="5 8" id="KW-0808">Transferase</keyword>
<feature type="compositionally biased region" description="Basic residues" evidence="9">
    <location>
        <begin position="855"/>
        <end position="870"/>
    </location>
</feature>
<dbReference type="GO" id="GO:0030687">
    <property type="term" value="C:preribosome, large subunit precursor"/>
    <property type="evidence" value="ECO:0007669"/>
    <property type="project" value="TreeGrafter"/>
</dbReference>
<evidence type="ECO:0000256" key="1">
    <source>
        <dbReference type="ARBA" id="ARBA00004604"/>
    </source>
</evidence>
<dbReference type="InterPro" id="IPR028589">
    <property type="entry name" value="SPB1-like"/>
</dbReference>
<dbReference type="SUPFAM" id="SSF53335">
    <property type="entry name" value="S-adenosyl-L-methionine-dependent methyltransferases"/>
    <property type="match status" value="1"/>
</dbReference>
<feature type="compositionally biased region" description="Acidic residues" evidence="9">
    <location>
        <begin position="535"/>
        <end position="545"/>
    </location>
</feature>
<comment type="subcellular location">
    <subcellularLocation>
        <location evidence="1 8">Nucleus</location>
        <location evidence="1 8">Nucleolus</location>
    </subcellularLocation>
</comment>
<feature type="region of interest" description="Disordered" evidence="9">
    <location>
        <begin position="445"/>
        <end position="498"/>
    </location>
</feature>
<keyword evidence="6 8" id="KW-0949">S-adenosyl-L-methionine</keyword>
<proteinExistence type="inferred from homology"/>
<keyword evidence="4 8" id="KW-0489">Methyltransferase</keyword>
<dbReference type="Pfam" id="PF11861">
    <property type="entry name" value="DUF3381"/>
    <property type="match status" value="1"/>
</dbReference>
<evidence type="ECO:0000256" key="8">
    <source>
        <dbReference type="HAMAP-Rule" id="MF_03163"/>
    </source>
</evidence>
<accession>A0AAX4PK53</accession>
<dbReference type="Gene3D" id="3.40.50.150">
    <property type="entry name" value="Vaccinia Virus protein VP39"/>
    <property type="match status" value="1"/>
</dbReference>
<dbReference type="InterPro" id="IPR050082">
    <property type="entry name" value="RNA_methyltr_RlmE"/>
</dbReference>
<dbReference type="EMBL" id="CP151515">
    <property type="protein sequence ID" value="WZN66294.1"/>
    <property type="molecule type" value="Genomic_DNA"/>
</dbReference>
<dbReference type="GO" id="GO:0008650">
    <property type="term" value="F:rRNA (uridine-2'-O-)-methyltransferase activity"/>
    <property type="evidence" value="ECO:0007669"/>
    <property type="project" value="TreeGrafter"/>
</dbReference>
<evidence type="ECO:0000256" key="7">
    <source>
        <dbReference type="ARBA" id="ARBA00023242"/>
    </source>
</evidence>
<feature type="compositionally biased region" description="Basic and acidic residues" evidence="9">
    <location>
        <begin position="348"/>
        <end position="367"/>
    </location>
</feature>
<feature type="active site" description="Proton acceptor" evidence="8">
    <location>
        <position position="156"/>
    </location>
</feature>
<evidence type="ECO:0000256" key="3">
    <source>
        <dbReference type="ARBA" id="ARBA00022552"/>
    </source>
</evidence>
<reference evidence="13 14" key="1">
    <citation type="submission" date="2024-03" db="EMBL/GenBank/DDBJ databases">
        <title>Complete genome sequence of the green alga Chloropicon roscoffensis RCC1871.</title>
        <authorList>
            <person name="Lemieux C."/>
            <person name="Pombert J.-F."/>
            <person name="Otis C."/>
            <person name="Turmel M."/>
        </authorList>
    </citation>
    <scope>NUCLEOTIDE SEQUENCE [LARGE SCALE GENOMIC DNA]</scope>
    <source>
        <strain evidence="13 14">RCC1871</strain>
    </source>
</reference>
<dbReference type="AlphaFoldDB" id="A0AAX4PK53"/>
<dbReference type="Pfam" id="PF07780">
    <property type="entry name" value="Spb1_C"/>
    <property type="match status" value="1"/>
</dbReference>
<dbReference type="InterPro" id="IPR012920">
    <property type="entry name" value="rRNA_MeTfrase_SPB1-like_C"/>
</dbReference>
<feature type="compositionally biased region" description="Acidic residues" evidence="9">
    <location>
        <begin position="666"/>
        <end position="680"/>
    </location>
</feature>
<feature type="region of interest" description="Disordered" evidence="9">
    <location>
        <begin position="808"/>
        <end position="870"/>
    </location>
</feature>
<evidence type="ECO:0000256" key="2">
    <source>
        <dbReference type="ARBA" id="ARBA00022517"/>
    </source>
</evidence>
<comment type="function">
    <text evidence="8">Probable methyltransferase involved in the maturation of rRNA and in the biogenesis of ribosomal subunits.</text>
</comment>
<feature type="binding site" evidence="8">
    <location>
        <position position="91"/>
    </location>
    <ligand>
        <name>S-adenosyl-L-methionine</name>
        <dbReference type="ChEBI" id="CHEBI:59789"/>
    </ligand>
</feature>
<feature type="region of interest" description="Disordered" evidence="9">
    <location>
        <begin position="527"/>
        <end position="680"/>
    </location>
</feature>
<comment type="catalytic activity">
    <reaction evidence="8">
        <text>a ribonucleotide in rRNA + S-adenosyl-L-methionine = a 2'-O-methylribonucleotide in rRNA + S-adenosyl-L-homocysteine + H(+)</text>
        <dbReference type="Rhea" id="RHEA:48628"/>
        <dbReference type="Rhea" id="RHEA-COMP:12164"/>
        <dbReference type="Rhea" id="RHEA-COMP:12165"/>
        <dbReference type="ChEBI" id="CHEBI:15378"/>
        <dbReference type="ChEBI" id="CHEBI:57856"/>
        <dbReference type="ChEBI" id="CHEBI:59789"/>
        <dbReference type="ChEBI" id="CHEBI:90675"/>
        <dbReference type="ChEBI" id="CHEBI:90676"/>
    </reaction>
</comment>
<dbReference type="EC" id="2.1.1.-" evidence="8"/>
<dbReference type="HAMAP" id="MF_03163">
    <property type="entry name" value="RNA_methyltr_E_SPB1"/>
    <property type="match status" value="1"/>
</dbReference>
<feature type="domain" description="DUF3381" evidence="12">
    <location>
        <begin position="235"/>
        <end position="412"/>
    </location>
</feature>
<evidence type="ECO:0000259" key="11">
    <source>
        <dbReference type="Pfam" id="PF07780"/>
    </source>
</evidence>
<dbReference type="FunFam" id="3.40.50.150:FF:000004">
    <property type="entry name" value="AdoMet-dependent rRNA methyltransferase SPB1"/>
    <property type="match status" value="1"/>
</dbReference>
<keyword evidence="14" id="KW-1185">Reference proteome</keyword>
<feature type="compositionally biased region" description="Acidic residues" evidence="9">
    <location>
        <begin position="460"/>
        <end position="469"/>
    </location>
</feature>
<organism evidence="13 14">
    <name type="scientific">Chloropicon roscoffensis</name>
    <dbReference type="NCBI Taxonomy" id="1461544"/>
    <lineage>
        <taxon>Eukaryota</taxon>
        <taxon>Viridiplantae</taxon>
        <taxon>Chlorophyta</taxon>
        <taxon>Chloropicophyceae</taxon>
        <taxon>Chloropicales</taxon>
        <taxon>Chloropicaceae</taxon>
        <taxon>Chloropicon</taxon>
    </lineage>
</organism>
<dbReference type="Pfam" id="PF01728">
    <property type="entry name" value="FtsJ"/>
    <property type="match status" value="1"/>
</dbReference>
<feature type="compositionally biased region" description="Basic and acidic residues" evidence="9">
    <location>
        <begin position="832"/>
        <end position="851"/>
    </location>
</feature>
<dbReference type="InterPro" id="IPR024576">
    <property type="entry name" value="rRNA_MeTfrase_Spb1_DUF3381"/>
</dbReference>
<dbReference type="GO" id="GO:0000463">
    <property type="term" value="P:maturation of LSU-rRNA from tricistronic rRNA transcript (SSU-rRNA, 5.8S rRNA, LSU-rRNA)"/>
    <property type="evidence" value="ECO:0007669"/>
    <property type="project" value="TreeGrafter"/>
</dbReference>
<name>A0AAX4PK53_9CHLO</name>
<evidence type="ECO:0000313" key="14">
    <source>
        <dbReference type="Proteomes" id="UP001472866"/>
    </source>
</evidence>
<dbReference type="Proteomes" id="UP001472866">
    <property type="component" value="Chromosome 15"/>
</dbReference>
<feature type="binding site" evidence="8">
    <location>
        <position position="55"/>
    </location>
    <ligand>
        <name>S-adenosyl-L-methionine</name>
        <dbReference type="ChEBI" id="CHEBI:59789"/>
    </ligand>
</feature>